<dbReference type="PANTHER" id="PTHR31113">
    <property type="entry name" value="UPF0496 PROTEIN 3-RELATED"/>
    <property type="match status" value="1"/>
</dbReference>
<keyword evidence="6" id="KW-0175">Coiled coil</keyword>
<sequence>MPLAKMGSLETFRANKTAICTTSLRPCTKNNRKRDAQLMMISYQEAREADADLQSLDNALKTRTTAVINALADDGLSTRFLKQVTDYVRYLSQESSGAVLGRRNAFGSMNLNSSNGESFKLLVDEYMNNSLQMLNFCSELDRFLKQARNTHSYIEYVTRECFEKETAMGTSQYKMISKRLKNLRASEDVSGQYSSAGRLLEKVVCLRRQQEQMLEKLKVQNEKLGKKESRARSWRKLTMMLFIMAIVGLLISIIVTAALAIPSVAPALGAAIVPMLAGGDWITNWFGKYETAFKDQQEENVAMQAGARVSIKELGDIKFLIDRVVNEIDSLLFAPNSTIEEQIDFTIKDIKLKLETFTREIETLQEEANKCTSEIRKARDKVVNNIKFLNKK</sequence>
<feature type="transmembrane region" description="Helical" evidence="7">
    <location>
        <begin position="267"/>
        <end position="287"/>
    </location>
</feature>
<accession>A0A6J5Y3V7</accession>
<dbReference type="EMBL" id="CAEKKB010000008">
    <property type="protein sequence ID" value="CAB4320589.1"/>
    <property type="molecule type" value="Genomic_DNA"/>
</dbReference>
<dbReference type="AlphaFoldDB" id="A0A6J5Y3V7"/>
<protein>
    <submittedName>
        <fullName evidence="8">Uncharacterized protein</fullName>
    </submittedName>
</protein>
<keyword evidence="9" id="KW-1185">Reference proteome</keyword>
<comment type="subcellular location">
    <subcellularLocation>
        <location evidence="1">Membrane</location>
    </subcellularLocation>
</comment>
<evidence type="ECO:0000256" key="1">
    <source>
        <dbReference type="ARBA" id="ARBA00004370"/>
    </source>
</evidence>
<feature type="transmembrane region" description="Helical" evidence="7">
    <location>
        <begin position="237"/>
        <end position="261"/>
    </location>
</feature>
<reference evidence="9" key="1">
    <citation type="journal article" date="2020" name="Genome Biol.">
        <title>Gamete binning: chromosome-level and haplotype-resolved genome assembly enabled by high-throughput single-cell sequencing of gamete genomes.</title>
        <authorList>
            <person name="Campoy J.A."/>
            <person name="Sun H."/>
            <person name="Goel M."/>
            <person name="Jiao W.-B."/>
            <person name="Folz-Donahue K."/>
            <person name="Wang N."/>
            <person name="Rubio M."/>
            <person name="Liu C."/>
            <person name="Kukat C."/>
            <person name="Ruiz D."/>
            <person name="Huettel B."/>
            <person name="Schneeberger K."/>
        </authorList>
    </citation>
    <scope>NUCLEOTIDE SEQUENCE [LARGE SCALE GENOMIC DNA]</scope>
    <source>
        <strain evidence="9">cv. Rojo Pasion</strain>
    </source>
</reference>
<dbReference type="PANTHER" id="PTHR31113:SF3">
    <property type="entry name" value="UPF0496 PROTEIN 1"/>
    <property type="match status" value="1"/>
</dbReference>
<evidence type="ECO:0000256" key="7">
    <source>
        <dbReference type="SAM" id="Phobius"/>
    </source>
</evidence>
<keyword evidence="5 7" id="KW-0472">Membrane</keyword>
<evidence type="ECO:0000256" key="3">
    <source>
        <dbReference type="ARBA" id="ARBA00022692"/>
    </source>
</evidence>
<evidence type="ECO:0000256" key="2">
    <source>
        <dbReference type="ARBA" id="ARBA00009074"/>
    </source>
</evidence>
<evidence type="ECO:0000313" key="8">
    <source>
        <dbReference type="EMBL" id="CAB4320589.1"/>
    </source>
</evidence>
<evidence type="ECO:0000256" key="6">
    <source>
        <dbReference type="SAM" id="Coils"/>
    </source>
</evidence>
<dbReference type="InterPro" id="IPR007749">
    <property type="entry name" value="DUF677"/>
</dbReference>
<name>A0A6J5Y3V7_PRUAR</name>
<dbReference type="OrthoDB" id="1156615at2759"/>
<organism evidence="8 9">
    <name type="scientific">Prunus armeniaca</name>
    <name type="common">Apricot</name>
    <name type="synonym">Armeniaca vulgaris</name>
    <dbReference type="NCBI Taxonomy" id="36596"/>
    <lineage>
        <taxon>Eukaryota</taxon>
        <taxon>Viridiplantae</taxon>
        <taxon>Streptophyta</taxon>
        <taxon>Embryophyta</taxon>
        <taxon>Tracheophyta</taxon>
        <taxon>Spermatophyta</taxon>
        <taxon>Magnoliopsida</taxon>
        <taxon>eudicotyledons</taxon>
        <taxon>Gunneridae</taxon>
        <taxon>Pentapetalae</taxon>
        <taxon>rosids</taxon>
        <taxon>fabids</taxon>
        <taxon>Rosales</taxon>
        <taxon>Rosaceae</taxon>
        <taxon>Amygdaloideae</taxon>
        <taxon>Amygdaleae</taxon>
        <taxon>Prunus</taxon>
    </lineage>
</organism>
<gene>
    <name evidence="8" type="ORF">ORAREDHAP_LOCUS49470</name>
</gene>
<dbReference type="GO" id="GO:0016020">
    <property type="term" value="C:membrane"/>
    <property type="evidence" value="ECO:0007669"/>
    <property type="project" value="UniProtKB-SubCell"/>
</dbReference>
<dbReference type="Pfam" id="PF05055">
    <property type="entry name" value="DUF677"/>
    <property type="match status" value="1"/>
</dbReference>
<evidence type="ECO:0000256" key="5">
    <source>
        <dbReference type="ARBA" id="ARBA00023136"/>
    </source>
</evidence>
<keyword evidence="3 7" id="KW-0812">Transmembrane</keyword>
<feature type="coiled-coil region" evidence="6">
    <location>
        <begin position="347"/>
        <end position="381"/>
    </location>
</feature>
<keyword evidence="4 7" id="KW-1133">Transmembrane helix</keyword>
<comment type="similarity">
    <text evidence="2">Belongs to the UPF0496 family.</text>
</comment>
<dbReference type="Proteomes" id="UP000507245">
    <property type="component" value="Unassembled WGS sequence"/>
</dbReference>
<evidence type="ECO:0000313" key="9">
    <source>
        <dbReference type="Proteomes" id="UP000507245"/>
    </source>
</evidence>
<evidence type="ECO:0000256" key="4">
    <source>
        <dbReference type="ARBA" id="ARBA00022989"/>
    </source>
</evidence>
<proteinExistence type="inferred from homology"/>